<evidence type="ECO:0000256" key="10">
    <source>
        <dbReference type="PIRNR" id="PIRNR000019"/>
    </source>
</evidence>
<dbReference type="AlphaFoldDB" id="A0A9Q0MGB7"/>
<dbReference type="InterPro" id="IPR036811">
    <property type="entry name" value="Ubol_cytC_Rdtase_hinge_dom_sf"/>
</dbReference>
<accession>A0A9Q0MGB7</accession>
<comment type="function">
    <text evidence="10">Component of the ubiquinol-cytochrome c oxidoreductase, a multisubunit transmembrane complex that is part of the mitochondrial electron transport chain which drives oxidative phosphorylation.</text>
</comment>
<comment type="subcellular location">
    <subcellularLocation>
        <location evidence="1">Mitochondrion inner membrane</location>
        <topology evidence="1">Peripheral membrane protein</topology>
        <orientation evidence="1">Intermembrane side</orientation>
    </subcellularLocation>
</comment>
<sequence length="87" mass="9872">MSPVPKVFAEEPVQEVEEEEPELIDPQETLREECTTAHCQALKNRLEECNSRVSGKKSTTESCFEEVVDFMNCVDHCVGPKLFAKLK</sequence>
<dbReference type="PANTHER" id="PTHR15336">
    <property type="entry name" value="UBIQUINOL-CYTOCHROME C REDUCTASE COMPLEX 7.8 KDA PROTEIN"/>
    <property type="match status" value="1"/>
</dbReference>
<dbReference type="PIRSF" id="PIRSF000019">
    <property type="entry name" value="Bc1_11K"/>
    <property type="match status" value="1"/>
</dbReference>
<evidence type="ECO:0000259" key="13">
    <source>
        <dbReference type="Pfam" id="PF02320"/>
    </source>
</evidence>
<evidence type="ECO:0000256" key="7">
    <source>
        <dbReference type="ARBA" id="ARBA00023128"/>
    </source>
</evidence>
<evidence type="ECO:0000256" key="9">
    <source>
        <dbReference type="ARBA" id="ARBA00023157"/>
    </source>
</evidence>
<feature type="domain" description="Ubiquinol-cytochrome C reductase hinge" evidence="13">
    <location>
        <begin position="25"/>
        <end position="87"/>
    </location>
</feature>
<comment type="similarity">
    <text evidence="2 10">Belongs to the UQCRH/QCR6 family.</text>
</comment>
<gene>
    <name evidence="14" type="ORF">RDWZM_003702</name>
</gene>
<dbReference type="InterPro" id="IPR003422">
    <property type="entry name" value="Cyt_b-c1_6"/>
</dbReference>
<dbReference type="GO" id="GO:0006122">
    <property type="term" value="P:mitochondrial electron transport, ubiquinol to cytochrome c"/>
    <property type="evidence" value="ECO:0007669"/>
    <property type="project" value="InterPro"/>
</dbReference>
<evidence type="ECO:0000256" key="1">
    <source>
        <dbReference type="ARBA" id="ARBA00004137"/>
    </source>
</evidence>
<dbReference type="OMA" id="RCADHVT"/>
<keyword evidence="7 10" id="KW-0496">Mitochondrion</keyword>
<feature type="disulfide bond" evidence="11">
    <location>
        <begin position="49"/>
        <end position="63"/>
    </location>
</feature>
<comment type="caution">
    <text evidence="14">The sequence shown here is derived from an EMBL/GenBank/DDBJ whole genome shotgun (WGS) entry which is preliminary data.</text>
</comment>
<evidence type="ECO:0000313" key="14">
    <source>
        <dbReference type="EMBL" id="KAJ6225157.1"/>
    </source>
</evidence>
<organism evidence="14 15">
    <name type="scientific">Blomia tropicalis</name>
    <name type="common">Mite</name>
    <dbReference type="NCBI Taxonomy" id="40697"/>
    <lineage>
        <taxon>Eukaryota</taxon>
        <taxon>Metazoa</taxon>
        <taxon>Ecdysozoa</taxon>
        <taxon>Arthropoda</taxon>
        <taxon>Chelicerata</taxon>
        <taxon>Arachnida</taxon>
        <taxon>Acari</taxon>
        <taxon>Acariformes</taxon>
        <taxon>Sarcoptiformes</taxon>
        <taxon>Astigmata</taxon>
        <taxon>Glycyphagoidea</taxon>
        <taxon>Echimyopodidae</taxon>
        <taxon>Blomia</taxon>
    </lineage>
</organism>
<evidence type="ECO:0000313" key="15">
    <source>
        <dbReference type="Proteomes" id="UP001142055"/>
    </source>
</evidence>
<keyword evidence="6 10" id="KW-0249">Electron transport</keyword>
<evidence type="ECO:0000256" key="8">
    <source>
        <dbReference type="ARBA" id="ARBA00023136"/>
    </source>
</evidence>
<evidence type="ECO:0000256" key="5">
    <source>
        <dbReference type="ARBA" id="ARBA00022792"/>
    </source>
</evidence>
<reference evidence="14" key="1">
    <citation type="submission" date="2022-12" db="EMBL/GenBank/DDBJ databases">
        <title>Genome assemblies of Blomia tropicalis.</title>
        <authorList>
            <person name="Cui Y."/>
        </authorList>
    </citation>
    <scope>NUCLEOTIDE SEQUENCE</scope>
    <source>
        <tissue evidence="14">Adult mites</tissue>
    </source>
</reference>
<dbReference type="Pfam" id="PF02320">
    <property type="entry name" value="UCR_hinge"/>
    <property type="match status" value="1"/>
</dbReference>
<proteinExistence type="inferred from homology"/>
<keyword evidence="8 10" id="KW-0472">Membrane</keyword>
<name>A0A9Q0MGB7_BLOTA</name>
<keyword evidence="4 10" id="KW-0679">Respiratory chain</keyword>
<feature type="compositionally biased region" description="Acidic residues" evidence="12">
    <location>
        <begin position="12"/>
        <end position="24"/>
    </location>
</feature>
<protein>
    <recommendedName>
        <fullName evidence="10">Cytochrome b-c1 complex subunit 6</fullName>
    </recommendedName>
</protein>
<dbReference type="SUPFAM" id="SSF81531">
    <property type="entry name" value="Non-heme 11 kDa protein of cytochrome bc1 complex (Ubiquinol-cytochrome c reductase)"/>
    <property type="match status" value="1"/>
</dbReference>
<keyword evidence="5 10" id="KW-0999">Mitochondrion inner membrane</keyword>
<dbReference type="EMBL" id="JAPWDV010000001">
    <property type="protein sequence ID" value="KAJ6225157.1"/>
    <property type="molecule type" value="Genomic_DNA"/>
</dbReference>
<keyword evidence="9 11" id="KW-1015">Disulfide bond</keyword>
<evidence type="ECO:0000256" key="2">
    <source>
        <dbReference type="ARBA" id="ARBA00006498"/>
    </source>
</evidence>
<dbReference type="OrthoDB" id="405848at2759"/>
<dbReference type="PANTHER" id="PTHR15336:SF0">
    <property type="entry name" value="CYTOCHROME B-C1 COMPLEX SUBUNIT 6, MITOCHONDRIAL"/>
    <property type="match status" value="1"/>
</dbReference>
<dbReference type="Gene3D" id="1.10.287.20">
    <property type="entry name" value="Ubiquinol-cytochrome C reductase hinge domain"/>
    <property type="match status" value="1"/>
</dbReference>
<dbReference type="FunFam" id="1.10.287.20:FF:000001">
    <property type="entry name" value="Cytochrome b-c1 complex subunit 6"/>
    <property type="match status" value="1"/>
</dbReference>
<dbReference type="Proteomes" id="UP001142055">
    <property type="component" value="Chromosome 1"/>
</dbReference>
<evidence type="ECO:0000256" key="4">
    <source>
        <dbReference type="ARBA" id="ARBA00022660"/>
    </source>
</evidence>
<keyword evidence="15" id="KW-1185">Reference proteome</keyword>
<evidence type="ECO:0000256" key="6">
    <source>
        <dbReference type="ARBA" id="ARBA00022982"/>
    </source>
</evidence>
<dbReference type="GO" id="GO:0005743">
    <property type="term" value="C:mitochondrial inner membrane"/>
    <property type="evidence" value="ECO:0007669"/>
    <property type="project" value="UniProtKB-SubCell"/>
</dbReference>
<keyword evidence="3 10" id="KW-0813">Transport</keyword>
<evidence type="ECO:0000256" key="11">
    <source>
        <dbReference type="PIRSR" id="PIRSR000019-1"/>
    </source>
</evidence>
<evidence type="ECO:0000256" key="12">
    <source>
        <dbReference type="SAM" id="MobiDB-lite"/>
    </source>
</evidence>
<feature type="region of interest" description="Disordered" evidence="12">
    <location>
        <begin position="1"/>
        <end position="24"/>
    </location>
</feature>
<dbReference type="InterPro" id="IPR023184">
    <property type="entry name" value="Ubol_cytC_Rdtase_hinge_dom"/>
</dbReference>
<feature type="disulfide bond" evidence="11">
    <location>
        <begin position="34"/>
        <end position="77"/>
    </location>
</feature>
<evidence type="ECO:0000256" key="3">
    <source>
        <dbReference type="ARBA" id="ARBA00022448"/>
    </source>
</evidence>